<keyword evidence="2" id="KW-1185">Reference proteome</keyword>
<comment type="caution">
    <text evidence="1">The sequence shown here is derived from an EMBL/GenBank/DDBJ whole genome shotgun (WGS) entry which is preliminary data.</text>
</comment>
<proteinExistence type="predicted"/>
<evidence type="ECO:0000313" key="1">
    <source>
        <dbReference type="EMBL" id="GGG88705.1"/>
    </source>
</evidence>
<dbReference type="Proteomes" id="UP000647241">
    <property type="component" value="Unassembled WGS sequence"/>
</dbReference>
<organism evidence="1 2">
    <name type="scientific">Edaphobacter dinghuensis</name>
    <dbReference type="NCBI Taxonomy" id="1560005"/>
    <lineage>
        <taxon>Bacteria</taxon>
        <taxon>Pseudomonadati</taxon>
        <taxon>Acidobacteriota</taxon>
        <taxon>Terriglobia</taxon>
        <taxon>Terriglobales</taxon>
        <taxon>Acidobacteriaceae</taxon>
        <taxon>Edaphobacter</taxon>
    </lineage>
</organism>
<reference evidence="1" key="1">
    <citation type="journal article" date="2014" name="Int. J. Syst. Evol. Microbiol.">
        <title>Complete genome sequence of Corynebacterium casei LMG S-19264T (=DSM 44701T), isolated from a smear-ripened cheese.</title>
        <authorList>
            <consortium name="US DOE Joint Genome Institute (JGI-PGF)"/>
            <person name="Walter F."/>
            <person name="Albersmeier A."/>
            <person name="Kalinowski J."/>
            <person name="Ruckert C."/>
        </authorList>
    </citation>
    <scope>NUCLEOTIDE SEQUENCE</scope>
    <source>
        <strain evidence="1">CGMCC 1.12997</strain>
    </source>
</reference>
<dbReference type="EMBL" id="BMGT01000004">
    <property type="protein sequence ID" value="GGG88705.1"/>
    <property type="molecule type" value="Genomic_DNA"/>
</dbReference>
<name>A0A917HSJ4_9BACT</name>
<evidence type="ECO:0000313" key="2">
    <source>
        <dbReference type="Proteomes" id="UP000647241"/>
    </source>
</evidence>
<protein>
    <submittedName>
        <fullName evidence="1">Uncharacterized protein</fullName>
    </submittedName>
</protein>
<dbReference type="RefSeq" id="WP_188555616.1">
    <property type="nucleotide sequence ID" value="NZ_BMGT01000004.1"/>
</dbReference>
<dbReference type="AlphaFoldDB" id="A0A917HSJ4"/>
<dbReference type="PROSITE" id="PS51257">
    <property type="entry name" value="PROKAR_LIPOPROTEIN"/>
    <property type="match status" value="1"/>
</dbReference>
<sequence length="229" mass="25354">MNSHRYESSQAIVSQTLGVIATICILASCAVAASHKAPPVKPANQYAAFDTHPAEHVTIGIDPCNDPDKCSFFRLPYIQHGFIPVRVIITNDGDTALTLNDVRIQFISAANDKIPAADLDEINRRLFNLKKSMGTHLPLPIPVTIHHPAVDKKITEDDTDFGFQSTTVNAHSSLGGYLFYDVRGLDDPPLKGAQIYVKMIYTLDRKHELFPFTIPFDKWLAANPSTLKQ</sequence>
<gene>
    <name evidence="1" type="ORF">GCM10011585_36020</name>
</gene>
<accession>A0A917HSJ4</accession>
<reference evidence="1" key="2">
    <citation type="submission" date="2020-09" db="EMBL/GenBank/DDBJ databases">
        <authorList>
            <person name="Sun Q."/>
            <person name="Zhou Y."/>
        </authorList>
    </citation>
    <scope>NUCLEOTIDE SEQUENCE</scope>
    <source>
        <strain evidence="1">CGMCC 1.12997</strain>
    </source>
</reference>